<proteinExistence type="predicted"/>
<dbReference type="Pfam" id="PF07589">
    <property type="entry name" value="PEP-CTERM"/>
    <property type="match status" value="1"/>
</dbReference>
<dbReference type="NCBIfam" id="TIGR02595">
    <property type="entry name" value="PEP_CTERM"/>
    <property type="match status" value="1"/>
</dbReference>
<organism evidence="3 4">
    <name type="scientific">Candidatus Accumulibacter vicinus</name>
    <dbReference type="NCBI Taxonomy" id="2954382"/>
    <lineage>
        <taxon>Bacteria</taxon>
        <taxon>Pseudomonadati</taxon>
        <taxon>Pseudomonadota</taxon>
        <taxon>Betaproteobacteria</taxon>
        <taxon>Candidatus Accumulibacter</taxon>
    </lineage>
</organism>
<feature type="domain" description="Ice-binding protein C-terminal" evidence="2">
    <location>
        <begin position="186"/>
        <end position="208"/>
    </location>
</feature>
<evidence type="ECO:0000313" key="3">
    <source>
        <dbReference type="EMBL" id="KFB66989.1"/>
    </source>
</evidence>
<protein>
    <submittedName>
        <fullName evidence="3">PEP-CTERM motif protein</fullName>
    </submittedName>
</protein>
<evidence type="ECO:0000313" key="4">
    <source>
        <dbReference type="Proteomes" id="UP000019812"/>
    </source>
</evidence>
<dbReference type="InterPro" id="IPR013424">
    <property type="entry name" value="Ice-binding_C"/>
</dbReference>
<feature type="chain" id="PRO_5001785535" evidence="1">
    <location>
        <begin position="26"/>
        <end position="221"/>
    </location>
</feature>
<sequence precursor="true">MTSFKFLQRICAALAMSVCTFCVQAAIITYNFGGTLTSSFGSLNSGDAVSGSYTVDTSVLAAGGSTSSFSVFNNLQGASLTIGSFSATIGPGSALPEIQQDDVAGADRYALVGRNPVGSSQIGGLDISAFGFRLDDSSGTAISDALTLLTNPVLSNFTSNTFFIFLGDPTSVSFQVVFGSLDALFAVPEPAPLALLGFGLAGLGFSRRKQSPISAGTHCGA</sequence>
<dbReference type="RefSeq" id="WP_034929387.1">
    <property type="nucleotide sequence ID" value="NZ_JDSS02000037.1"/>
</dbReference>
<gene>
    <name evidence="3" type="ORF">CAPSK01_003930</name>
</gene>
<evidence type="ECO:0000259" key="2">
    <source>
        <dbReference type="Pfam" id="PF07589"/>
    </source>
</evidence>
<dbReference type="Proteomes" id="UP000019812">
    <property type="component" value="Unassembled WGS sequence"/>
</dbReference>
<keyword evidence="1" id="KW-0732">Signal</keyword>
<accession>A0A084XWZ5</accession>
<dbReference type="AlphaFoldDB" id="A0A084XWZ5"/>
<feature type="signal peptide" evidence="1">
    <location>
        <begin position="1"/>
        <end position="25"/>
    </location>
</feature>
<evidence type="ECO:0000256" key="1">
    <source>
        <dbReference type="SAM" id="SignalP"/>
    </source>
</evidence>
<dbReference type="EMBL" id="JDSS02000037">
    <property type="protein sequence ID" value="KFB66989.1"/>
    <property type="molecule type" value="Genomic_DNA"/>
</dbReference>
<comment type="caution">
    <text evidence="3">The sequence shown here is derived from an EMBL/GenBank/DDBJ whole genome shotgun (WGS) entry which is preliminary data.</text>
</comment>
<reference evidence="3 4" key="1">
    <citation type="submission" date="2014-07" db="EMBL/GenBank/DDBJ databases">
        <title>Expanding our view of genomic diversity in Candidatus Accumulibacter clades.</title>
        <authorList>
            <person name="Skennerton C.T."/>
            <person name="Barr J.J."/>
            <person name="Slater F.R."/>
            <person name="Bond P.L."/>
            <person name="Tyson G.W."/>
        </authorList>
    </citation>
    <scope>NUCLEOTIDE SEQUENCE [LARGE SCALE GENOMIC DNA]</scope>
    <source>
        <strain evidence="4">SK-01</strain>
    </source>
</reference>
<name>A0A084XWZ5_9PROT</name>